<dbReference type="Proteomes" id="UP001218895">
    <property type="component" value="Chromosome"/>
</dbReference>
<dbReference type="RefSeq" id="WP_278100333.1">
    <property type="nucleotide sequence ID" value="NZ_CP091092.1"/>
</dbReference>
<sequence length="133" mass="15161">MEVTTSRKPAPPLRTFSKDLAFSIGEHYSPRGKAGIGDILEKFGNLIIFSKAGRNFLIEVYHDGEPVFDFTFSSYSVIEREDNLVKGLTTGNQTVYDNLVQYLNIAKTDQNHDRIIFDGAQRRRYVLKLKAEE</sequence>
<reference evidence="1" key="1">
    <citation type="submission" date="2022-01" db="EMBL/GenBank/DDBJ databases">
        <title>Complete genome of Methanomicrobium antiquum DSM 21220.</title>
        <authorList>
            <person name="Chen S.-C."/>
            <person name="You Y.-T."/>
            <person name="Zhou Y.-Z."/>
            <person name="Lai M.-C."/>
        </authorList>
    </citation>
    <scope>NUCLEOTIDE SEQUENCE</scope>
    <source>
        <strain evidence="1">DSM 21220</strain>
    </source>
</reference>
<dbReference type="Gene3D" id="3.40.50.10480">
    <property type="entry name" value="Probable brix-domain ribosomal biogenesis protein"/>
    <property type="match status" value="1"/>
</dbReference>
<dbReference type="KEGG" id="manq:L1994_03640"/>
<proteinExistence type="predicted"/>
<name>A0AAF0FQ23_9EURY</name>
<evidence type="ECO:0000313" key="1">
    <source>
        <dbReference type="EMBL" id="WFN37492.1"/>
    </source>
</evidence>
<accession>A0AAF0FQ23</accession>
<dbReference type="AlphaFoldDB" id="A0AAF0FQ23"/>
<evidence type="ECO:0000313" key="2">
    <source>
        <dbReference type="Proteomes" id="UP001218895"/>
    </source>
</evidence>
<dbReference type="EMBL" id="CP091092">
    <property type="protein sequence ID" value="WFN37492.1"/>
    <property type="molecule type" value="Genomic_DNA"/>
</dbReference>
<protein>
    <submittedName>
        <fullName evidence="1">Uncharacterized protein</fullName>
    </submittedName>
</protein>
<dbReference type="GeneID" id="79949460"/>
<keyword evidence="2" id="KW-1185">Reference proteome</keyword>
<dbReference type="SUPFAM" id="SSF52954">
    <property type="entry name" value="Class II aaRS ABD-related"/>
    <property type="match status" value="1"/>
</dbReference>
<gene>
    <name evidence="1" type="ORF">L1994_03640</name>
</gene>
<organism evidence="1 2">
    <name type="scientific">Methanomicrobium antiquum</name>
    <dbReference type="NCBI Taxonomy" id="487686"/>
    <lineage>
        <taxon>Archaea</taxon>
        <taxon>Methanobacteriati</taxon>
        <taxon>Methanobacteriota</taxon>
        <taxon>Stenosarchaea group</taxon>
        <taxon>Methanomicrobia</taxon>
        <taxon>Methanomicrobiales</taxon>
        <taxon>Methanomicrobiaceae</taxon>
        <taxon>Methanomicrobium</taxon>
    </lineage>
</organism>